<feature type="compositionally biased region" description="Basic and acidic residues" evidence="1">
    <location>
        <begin position="74"/>
        <end position="104"/>
    </location>
</feature>
<dbReference type="InterPro" id="IPR027954">
    <property type="entry name" value="Transcobalamin-like_C"/>
</dbReference>
<sequence length="289" mass="32127">MKKVFKNYLALLLCFIMFFAVGCGKSSESSTDTKSDTSVSKKDNLENNHKETKVEEKNEEKGKENKNSNNSNKELTKESVKKEENKKGSKDKDTNLNKNAKDNSKNNNSNSNKSSSASQSNDTELKGTSNSSGNKGEVTTKDNSSKSKKPVNPAKKPDETFTLVISKNTKSYTGGNPQVLLKKQLKIQSGKSLMSYLRENSSVIDEGGFIKSINGTRSLYPIPNSKKTADQKKNGIMGIDWFIYSNGSKISVGANDLYPKNGDVILFDFHEWNKGEFSVNRFLNEYYIA</sequence>
<keyword evidence="2" id="KW-0732">Signal</keyword>
<feature type="region of interest" description="Disordered" evidence="1">
    <location>
        <begin position="26"/>
        <end position="162"/>
    </location>
</feature>
<dbReference type="Proteomes" id="UP000308489">
    <property type="component" value="Chromosome 1"/>
</dbReference>
<reference evidence="4 5" key="1">
    <citation type="submission" date="2019-05" db="EMBL/GenBank/DDBJ databases">
        <authorList>
            <consortium name="Pathogen Informatics"/>
        </authorList>
    </citation>
    <scope>NUCLEOTIDE SEQUENCE [LARGE SCALE GENOMIC DNA]</scope>
    <source>
        <strain evidence="4 5">NCTC503</strain>
    </source>
</reference>
<dbReference type="AlphaFoldDB" id="A0A4V6KE81"/>
<dbReference type="OrthoDB" id="2356646at2"/>
<feature type="compositionally biased region" description="Basic and acidic residues" evidence="1">
    <location>
        <begin position="31"/>
        <end position="66"/>
    </location>
</feature>
<protein>
    <recommendedName>
        <fullName evidence="3">Transcobalamin-like C-terminal domain-containing protein</fullName>
    </recommendedName>
</protein>
<proteinExistence type="predicted"/>
<feature type="domain" description="Transcobalamin-like C-terminal" evidence="3">
    <location>
        <begin position="190"/>
        <end position="270"/>
    </location>
</feature>
<evidence type="ECO:0000313" key="5">
    <source>
        <dbReference type="Proteomes" id="UP000308489"/>
    </source>
</evidence>
<keyword evidence="5" id="KW-1185">Reference proteome</keyword>
<accession>A0A4V6KE81</accession>
<evidence type="ECO:0000256" key="1">
    <source>
        <dbReference type="SAM" id="MobiDB-lite"/>
    </source>
</evidence>
<dbReference type="Pfam" id="PF14478">
    <property type="entry name" value="DUF4430"/>
    <property type="match status" value="1"/>
</dbReference>
<evidence type="ECO:0000259" key="3">
    <source>
        <dbReference type="Pfam" id="PF14478"/>
    </source>
</evidence>
<dbReference type="RefSeq" id="WP_138210349.1">
    <property type="nucleotide sequence ID" value="NZ_CBCRUQ010000005.1"/>
</dbReference>
<feature type="compositionally biased region" description="Low complexity" evidence="1">
    <location>
        <begin position="105"/>
        <end position="122"/>
    </location>
</feature>
<evidence type="ECO:0000256" key="2">
    <source>
        <dbReference type="SAM" id="SignalP"/>
    </source>
</evidence>
<evidence type="ECO:0000313" key="4">
    <source>
        <dbReference type="EMBL" id="VTQ91037.1"/>
    </source>
</evidence>
<name>A0A4V6KE81_HATHI</name>
<dbReference type="EMBL" id="LR590481">
    <property type="protein sequence ID" value="VTQ91037.1"/>
    <property type="molecule type" value="Genomic_DNA"/>
</dbReference>
<dbReference type="Gene3D" id="2.170.130.30">
    <property type="match status" value="1"/>
</dbReference>
<feature type="chain" id="PRO_5038951064" description="Transcobalamin-like C-terminal domain-containing protein" evidence="2">
    <location>
        <begin position="23"/>
        <end position="289"/>
    </location>
</feature>
<dbReference type="PROSITE" id="PS51257">
    <property type="entry name" value="PROKAR_LIPOPROTEIN"/>
    <property type="match status" value="1"/>
</dbReference>
<dbReference type="KEGG" id="hhw:NCTC503_01725"/>
<feature type="signal peptide" evidence="2">
    <location>
        <begin position="1"/>
        <end position="22"/>
    </location>
</feature>
<gene>
    <name evidence="4" type="ORF">NCTC503_01725</name>
</gene>
<organism evidence="4 5">
    <name type="scientific">Hathewaya histolytica</name>
    <name type="common">Clostridium histolyticum</name>
    <dbReference type="NCBI Taxonomy" id="1498"/>
    <lineage>
        <taxon>Bacteria</taxon>
        <taxon>Bacillati</taxon>
        <taxon>Bacillota</taxon>
        <taxon>Clostridia</taxon>
        <taxon>Eubacteriales</taxon>
        <taxon>Clostridiaceae</taxon>
        <taxon>Hathewaya</taxon>
    </lineage>
</organism>